<feature type="non-terminal residue" evidence="1">
    <location>
        <position position="1"/>
    </location>
</feature>
<dbReference type="Proteomes" id="UP001144036">
    <property type="component" value="Unassembled WGS sequence"/>
</dbReference>
<proteinExistence type="predicted"/>
<protein>
    <submittedName>
        <fullName evidence="1">Uncharacterized protein</fullName>
    </submittedName>
</protein>
<keyword evidence="2" id="KW-1185">Reference proteome</keyword>
<dbReference type="EMBL" id="JAPNNL010000067">
    <property type="protein sequence ID" value="MDA0635338.1"/>
    <property type="molecule type" value="Genomic_DNA"/>
</dbReference>
<sequence>FYTIVTVRRISEMVMNPPSYRTRRSMRYEEFLPAILEARRSASAIRQKITGMFLDPGLDERAEEPRGPAS</sequence>
<evidence type="ECO:0000313" key="1">
    <source>
        <dbReference type="EMBL" id="MDA0635338.1"/>
    </source>
</evidence>
<evidence type="ECO:0000313" key="2">
    <source>
        <dbReference type="Proteomes" id="UP001144036"/>
    </source>
</evidence>
<dbReference type="RefSeq" id="WP_270156181.1">
    <property type="nucleotide sequence ID" value="NZ_JAPNNL010000067.1"/>
</dbReference>
<accession>A0ABT4SDQ9</accession>
<name>A0ABT4SDQ9_9ACTN</name>
<gene>
    <name evidence="1" type="ORF">OUY22_18100</name>
</gene>
<reference evidence="1" key="1">
    <citation type="submission" date="2022-11" db="EMBL/GenBank/DDBJ databases">
        <title>Nonomuraea corallina sp. nov., a new species of the genus Nonomuraea isolated from sea side sediment in Thai sea.</title>
        <authorList>
            <person name="Ngamcharungchit C."/>
            <person name="Matsumoto A."/>
            <person name="Suriyachadkun C."/>
            <person name="Panbangred W."/>
            <person name="Inahashi Y."/>
            <person name="Intra B."/>
        </authorList>
    </citation>
    <scope>NUCLEOTIDE SEQUENCE</scope>
    <source>
        <strain evidence="1">MCN248</strain>
    </source>
</reference>
<organism evidence="1 2">
    <name type="scientific">Nonomuraea corallina</name>
    <dbReference type="NCBI Taxonomy" id="2989783"/>
    <lineage>
        <taxon>Bacteria</taxon>
        <taxon>Bacillati</taxon>
        <taxon>Actinomycetota</taxon>
        <taxon>Actinomycetes</taxon>
        <taxon>Streptosporangiales</taxon>
        <taxon>Streptosporangiaceae</taxon>
        <taxon>Nonomuraea</taxon>
    </lineage>
</organism>
<comment type="caution">
    <text evidence="1">The sequence shown here is derived from an EMBL/GenBank/DDBJ whole genome shotgun (WGS) entry which is preliminary data.</text>
</comment>